<dbReference type="AlphaFoldDB" id="A0A084EPW6"/>
<dbReference type="InterPro" id="IPR036388">
    <property type="entry name" value="WH-like_DNA-bd_sf"/>
</dbReference>
<dbReference type="SUPFAM" id="SSF46689">
    <property type="entry name" value="Homeodomain-like"/>
    <property type="match status" value="1"/>
</dbReference>
<dbReference type="InterPro" id="IPR009057">
    <property type="entry name" value="Homeodomain-like_sf"/>
</dbReference>
<reference evidence="6 7" key="1">
    <citation type="submission" date="2014-02" db="EMBL/GenBank/DDBJ databases">
        <title>Genome sequence of Mycoplasma capricolum subsp. capricolum strain 14232.</title>
        <authorList>
            <person name="Sirand-Pugnet P."/>
            <person name="Breton M."/>
            <person name="Dordet-Frisoni E."/>
            <person name="Baranowski E."/>
            <person name="Barre A."/>
            <person name="Couture C."/>
            <person name="Dupuy V."/>
            <person name="Gaurivaud P."/>
            <person name="Jacob D."/>
            <person name="Lemaitre C."/>
            <person name="Manso-Silvan L."/>
            <person name="Nikolski M."/>
            <person name="Nouvel L.-X."/>
            <person name="Poumarat F."/>
            <person name="Tardy F."/>
            <person name="Thebault P."/>
            <person name="Theil S."/>
            <person name="Citti C."/>
            <person name="Thiaucourt F."/>
            <person name="Blanchard A."/>
        </authorList>
    </citation>
    <scope>NUCLEOTIDE SEQUENCE [LARGE SCALE GENOMIC DNA]</scope>
    <source>
        <strain evidence="6 7">14232</strain>
    </source>
</reference>
<dbReference type="GO" id="GO:0097367">
    <property type="term" value="F:carbohydrate derivative binding"/>
    <property type="evidence" value="ECO:0007669"/>
    <property type="project" value="InterPro"/>
</dbReference>
<dbReference type="InterPro" id="IPR001347">
    <property type="entry name" value="SIS_dom"/>
</dbReference>
<keyword evidence="2" id="KW-0238">DNA-binding</keyword>
<accession>A0A084EPW6</accession>
<dbReference type="PROSITE" id="PS51464">
    <property type="entry name" value="SIS"/>
    <property type="match status" value="1"/>
</dbReference>
<evidence type="ECO:0000256" key="3">
    <source>
        <dbReference type="ARBA" id="ARBA00023163"/>
    </source>
</evidence>
<protein>
    <submittedName>
        <fullName evidence="6">Phosphosugar-binding transcriptional regulator, RpiR family</fullName>
    </submittedName>
</protein>
<evidence type="ECO:0000256" key="2">
    <source>
        <dbReference type="ARBA" id="ARBA00023125"/>
    </source>
</evidence>
<dbReference type="GO" id="GO:0003700">
    <property type="term" value="F:DNA-binding transcription factor activity"/>
    <property type="evidence" value="ECO:0007669"/>
    <property type="project" value="InterPro"/>
</dbReference>
<dbReference type="Pfam" id="PF01418">
    <property type="entry name" value="HTH_6"/>
    <property type="match status" value="1"/>
</dbReference>
<dbReference type="InterPro" id="IPR000281">
    <property type="entry name" value="HTH_RpiR"/>
</dbReference>
<comment type="caution">
    <text evidence="6">The sequence shown here is derived from an EMBL/GenBank/DDBJ whole genome shotgun (WGS) entry which is preliminary data.</text>
</comment>
<dbReference type="InterPro" id="IPR047640">
    <property type="entry name" value="RpiR-like"/>
</dbReference>
<evidence type="ECO:0000259" key="5">
    <source>
        <dbReference type="PROSITE" id="PS51464"/>
    </source>
</evidence>
<dbReference type="GO" id="GO:1901135">
    <property type="term" value="P:carbohydrate derivative metabolic process"/>
    <property type="evidence" value="ECO:0007669"/>
    <property type="project" value="InterPro"/>
</dbReference>
<feature type="domain" description="HTH rpiR-type" evidence="4">
    <location>
        <begin position="3"/>
        <end position="80"/>
    </location>
</feature>
<dbReference type="InterPro" id="IPR046348">
    <property type="entry name" value="SIS_dom_sf"/>
</dbReference>
<proteinExistence type="predicted"/>
<dbReference type="PANTHER" id="PTHR30514:SF10">
    <property type="entry name" value="MURR_RPIR FAMILY TRANSCRIPTIONAL REGULATOR"/>
    <property type="match status" value="1"/>
</dbReference>
<dbReference type="Gene3D" id="1.10.10.10">
    <property type="entry name" value="Winged helix-like DNA-binding domain superfamily/Winged helix DNA-binding domain"/>
    <property type="match status" value="1"/>
</dbReference>
<gene>
    <name evidence="6" type="ORF">MCAPa_2990</name>
</gene>
<dbReference type="InterPro" id="IPR035472">
    <property type="entry name" value="RpiR-like_SIS"/>
</dbReference>
<dbReference type="RefSeq" id="WP_036431530.1">
    <property type="nucleotide sequence ID" value="NZ_JFDO01000008.1"/>
</dbReference>
<dbReference type="PROSITE" id="PS51071">
    <property type="entry name" value="HTH_RPIR"/>
    <property type="match status" value="1"/>
</dbReference>
<evidence type="ECO:0000313" key="7">
    <source>
        <dbReference type="Proteomes" id="UP000028533"/>
    </source>
</evidence>
<dbReference type="PANTHER" id="PTHR30514">
    <property type="entry name" value="GLUCOKINASE"/>
    <property type="match status" value="1"/>
</dbReference>
<evidence type="ECO:0000313" key="6">
    <source>
        <dbReference type="EMBL" id="KEZ20008.1"/>
    </source>
</evidence>
<organism evidence="6 7">
    <name type="scientific">Mycoplasma capricolum subsp. capricolum 14232</name>
    <dbReference type="NCBI Taxonomy" id="1188238"/>
    <lineage>
        <taxon>Bacteria</taxon>
        <taxon>Bacillati</taxon>
        <taxon>Mycoplasmatota</taxon>
        <taxon>Mollicutes</taxon>
        <taxon>Mycoplasmataceae</taxon>
        <taxon>Mycoplasma</taxon>
    </lineage>
</organism>
<name>A0A084EPW6_MYCCA</name>
<keyword evidence="3" id="KW-0804">Transcription</keyword>
<dbReference type="SUPFAM" id="SSF53697">
    <property type="entry name" value="SIS domain"/>
    <property type="match status" value="1"/>
</dbReference>
<feature type="domain" description="SIS" evidence="5">
    <location>
        <begin position="126"/>
        <end position="264"/>
    </location>
</feature>
<dbReference type="Gene3D" id="3.40.50.10490">
    <property type="entry name" value="Glucose-6-phosphate isomerase like protein, domain 1"/>
    <property type="match status" value="1"/>
</dbReference>
<evidence type="ECO:0000256" key="1">
    <source>
        <dbReference type="ARBA" id="ARBA00023015"/>
    </source>
</evidence>
<dbReference type="Proteomes" id="UP000028533">
    <property type="component" value="Unassembled WGS sequence"/>
</dbReference>
<keyword evidence="1" id="KW-0805">Transcription regulation</keyword>
<dbReference type="EMBL" id="JFDO01000008">
    <property type="protein sequence ID" value="KEZ20008.1"/>
    <property type="molecule type" value="Genomic_DNA"/>
</dbReference>
<evidence type="ECO:0000259" key="4">
    <source>
        <dbReference type="PROSITE" id="PS51071"/>
    </source>
</evidence>
<dbReference type="GO" id="GO:0003677">
    <property type="term" value="F:DNA binding"/>
    <property type="evidence" value="ECO:0007669"/>
    <property type="project" value="UniProtKB-KW"/>
</dbReference>
<dbReference type="CDD" id="cd05013">
    <property type="entry name" value="SIS_RpiR"/>
    <property type="match status" value="1"/>
</dbReference>
<sequence>MSIDLLTKIRDLIQTDCNQDYKNIGAFLLKNYSNIRSLTITKISKECNTSPTQITRFAEKLNLKGFSELKYRLDDISKSIIIDNQFIPISSRIDDKTKFYKDYFEILNNSIKQQEANLKNLPINEVANLISKANKVYLFAFNLSYNISKNFIQRLRWYQKDAISESDYISIKTYINIIKPEDLVILITISGENEYIKNIAESLNSKVKIVGIGPKQSSMINLFDKYLYFQTDESELWSINSIKAQLTVQLLDFVYVKWLKSTKKK</sequence>
<dbReference type="Pfam" id="PF01380">
    <property type="entry name" value="SIS"/>
    <property type="match status" value="1"/>
</dbReference>